<evidence type="ECO:0000313" key="2">
    <source>
        <dbReference type="EMBL" id="VAX20145.1"/>
    </source>
</evidence>
<dbReference type="AlphaFoldDB" id="A0A3B1CMM2"/>
<gene>
    <name evidence="2" type="ORF">MNBD_NITROSPINAE01-698</name>
</gene>
<name>A0A3B1CMM2_9ZZZZ</name>
<proteinExistence type="predicted"/>
<dbReference type="EMBL" id="UOGC01000100">
    <property type="protein sequence ID" value="VAX20145.1"/>
    <property type="molecule type" value="Genomic_DNA"/>
</dbReference>
<evidence type="ECO:0000256" key="1">
    <source>
        <dbReference type="SAM" id="MobiDB-lite"/>
    </source>
</evidence>
<protein>
    <submittedName>
        <fullName evidence="2">Uncharacterized protein</fullName>
    </submittedName>
</protein>
<feature type="region of interest" description="Disordered" evidence="1">
    <location>
        <begin position="36"/>
        <end position="109"/>
    </location>
</feature>
<organism evidence="2">
    <name type="scientific">hydrothermal vent metagenome</name>
    <dbReference type="NCBI Taxonomy" id="652676"/>
    <lineage>
        <taxon>unclassified sequences</taxon>
        <taxon>metagenomes</taxon>
        <taxon>ecological metagenomes</taxon>
    </lineage>
</organism>
<sequence length="109" mass="12156">MVESVGMQQVLQLSSVTVKAQMATQVQGPEVARAFDKELEKQTDREADKAHEIKDTPEEKTIREDGKGRKQQPAMAAKLRTKEVEEEEKEAREAMQSEMGQGSIINVVA</sequence>
<reference evidence="2" key="1">
    <citation type="submission" date="2018-06" db="EMBL/GenBank/DDBJ databases">
        <authorList>
            <person name="Zhirakovskaya E."/>
        </authorList>
    </citation>
    <scope>NUCLEOTIDE SEQUENCE</scope>
</reference>
<accession>A0A3B1CMM2</accession>
<feature type="compositionally biased region" description="Basic and acidic residues" evidence="1">
    <location>
        <begin position="36"/>
        <end position="68"/>
    </location>
</feature>
<feature type="compositionally biased region" description="Polar residues" evidence="1">
    <location>
        <begin position="98"/>
        <end position="109"/>
    </location>
</feature>